<proteinExistence type="predicted"/>
<comment type="caution">
    <text evidence="1">The sequence shown here is derived from an EMBL/GenBank/DDBJ whole genome shotgun (WGS) entry which is preliminary data.</text>
</comment>
<name>A0A821VPV3_9BILA</name>
<dbReference type="AlphaFoldDB" id="A0A821VPV3"/>
<dbReference type="EMBL" id="CAJOBR010078937">
    <property type="protein sequence ID" value="CAF5118497.1"/>
    <property type="molecule type" value="Genomic_DNA"/>
</dbReference>
<dbReference type="EMBL" id="CAJOBP010079775">
    <property type="protein sequence ID" value="CAF4910739.1"/>
    <property type="molecule type" value="Genomic_DNA"/>
</dbReference>
<reference evidence="1" key="1">
    <citation type="submission" date="2021-02" db="EMBL/GenBank/DDBJ databases">
        <authorList>
            <person name="Nowell W R."/>
        </authorList>
    </citation>
    <scope>NUCLEOTIDE SEQUENCE</scope>
</reference>
<evidence type="ECO:0000313" key="2">
    <source>
        <dbReference type="EMBL" id="CAF5118497.1"/>
    </source>
</evidence>
<feature type="non-terminal residue" evidence="1">
    <location>
        <position position="1"/>
    </location>
</feature>
<accession>A0A821VPV3</accession>
<gene>
    <name evidence="2" type="ORF">QYT958_LOCUS45907</name>
    <name evidence="1" type="ORF">UJA718_LOCUS45956</name>
</gene>
<sequence length="38" mass="4195">YDHLAHCISQLLADQPREGTDLVEDISKTIKSEATPAQ</sequence>
<organism evidence="1 3">
    <name type="scientific">Rotaria socialis</name>
    <dbReference type="NCBI Taxonomy" id="392032"/>
    <lineage>
        <taxon>Eukaryota</taxon>
        <taxon>Metazoa</taxon>
        <taxon>Spiralia</taxon>
        <taxon>Gnathifera</taxon>
        <taxon>Rotifera</taxon>
        <taxon>Eurotatoria</taxon>
        <taxon>Bdelloidea</taxon>
        <taxon>Philodinida</taxon>
        <taxon>Philodinidae</taxon>
        <taxon>Rotaria</taxon>
    </lineage>
</organism>
<dbReference type="Proteomes" id="UP000663848">
    <property type="component" value="Unassembled WGS sequence"/>
</dbReference>
<evidence type="ECO:0000313" key="1">
    <source>
        <dbReference type="EMBL" id="CAF4910739.1"/>
    </source>
</evidence>
<keyword evidence="3" id="KW-1185">Reference proteome</keyword>
<dbReference type="Proteomes" id="UP000663873">
    <property type="component" value="Unassembled WGS sequence"/>
</dbReference>
<feature type="non-terminal residue" evidence="1">
    <location>
        <position position="38"/>
    </location>
</feature>
<evidence type="ECO:0000313" key="3">
    <source>
        <dbReference type="Proteomes" id="UP000663873"/>
    </source>
</evidence>
<protein>
    <submittedName>
        <fullName evidence="1">Uncharacterized protein</fullName>
    </submittedName>
</protein>